<gene>
    <name evidence="1" type="ORF">GLOINDRAFT_91993</name>
</gene>
<dbReference type="HOGENOM" id="CLU_1759758_0_0_1"/>
<sequence>MGNIHTECHNCLSSIRTAKMNSKILVLEGVHMSLQVMKRILNDLVPYKMSNLQDTLVILKNFYFRIIIQNEVELCWITFAIFLMWPLHLFGNVLQDHNGTDEAVRLLPMLFVGIAMDYFDLFILVHNVLKIEETHSTHLYLYIFSSIQ</sequence>
<evidence type="ECO:0000313" key="1">
    <source>
        <dbReference type="EMBL" id="ESA21238.1"/>
    </source>
</evidence>
<dbReference type="AlphaFoldDB" id="U9URP9"/>
<organism evidence="1">
    <name type="scientific">Rhizophagus irregularis (strain DAOM 181602 / DAOM 197198 / MUCL 43194)</name>
    <name type="common">Arbuscular mycorrhizal fungus</name>
    <name type="synonym">Glomus intraradices</name>
    <dbReference type="NCBI Taxonomy" id="747089"/>
    <lineage>
        <taxon>Eukaryota</taxon>
        <taxon>Fungi</taxon>
        <taxon>Fungi incertae sedis</taxon>
        <taxon>Mucoromycota</taxon>
        <taxon>Glomeromycotina</taxon>
        <taxon>Glomeromycetes</taxon>
        <taxon>Glomerales</taxon>
        <taxon>Glomeraceae</taxon>
        <taxon>Rhizophagus</taxon>
    </lineage>
</organism>
<proteinExistence type="predicted"/>
<reference evidence="1" key="1">
    <citation type="submission" date="2013-07" db="EMBL/GenBank/DDBJ databases">
        <title>The genome of an arbuscular mycorrhizal fungus provides insights into the evolution of the oldest plant symbiosis.</title>
        <authorList>
            <consortium name="DOE Joint Genome Institute"/>
            <person name="Tisserant E."/>
            <person name="Malbreil M."/>
            <person name="Kuo A."/>
            <person name="Kohler A."/>
            <person name="Symeonidi A."/>
            <person name="Balestrini R."/>
            <person name="Charron P."/>
            <person name="Duensing N."/>
            <person name="Frei-dit-Frey N."/>
            <person name="Gianinazzi-Pearson V."/>
            <person name="Gilbert B."/>
            <person name="Handa Y."/>
            <person name="Hijri M."/>
            <person name="Kaul R."/>
            <person name="Kawaguchi M."/>
            <person name="Krajinski F."/>
            <person name="Lammers P."/>
            <person name="Lapierre D."/>
            <person name="Masclaux F.G."/>
            <person name="Murat C."/>
            <person name="Morin E."/>
            <person name="Ndikumana S."/>
            <person name="Pagni M."/>
            <person name="Petitpierre D."/>
            <person name="Requena N."/>
            <person name="Rosikiewicz P."/>
            <person name="Riley R."/>
            <person name="Saito K."/>
            <person name="San Clemente H."/>
            <person name="Shapiro H."/>
            <person name="van Tuinen D."/>
            <person name="Becard G."/>
            <person name="Bonfante P."/>
            <person name="Paszkowski U."/>
            <person name="Shachar-Hill Y."/>
            <person name="Young J.P."/>
            <person name="Sanders I.R."/>
            <person name="Henrissat B."/>
            <person name="Rensing S.A."/>
            <person name="Grigoriev I.V."/>
            <person name="Corradi N."/>
            <person name="Roux C."/>
            <person name="Martin F."/>
        </authorList>
    </citation>
    <scope>NUCLEOTIDE SEQUENCE</scope>
    <source>
        <strain evidence="1">DAOM 197198</strain>
    </source>
</reference>
<dbReference type="EMBL" id="KI276615">
    <property type="protein sequence ID" value="ESA21238.1"/>
    <property type="molecule type" value="Genomic_DNA"/>
</dbReference>
<accession>U9URP9</accession>
<protein>
    <submittedName>
        <fullName evidence="1">Uncharacterized protein</fullName>
    </submittedName>
</protein>
<name>U9URP9_RHIID</name>